<gene>
    <name evidence="1" type="ORF">LCPAC304_00180</name>
</gene>
<protein>
    <submittedName>
        <fullName evidence="1">DnaJ central domain protein</fullName>
    </submittedName>
</protein>
<organism evidence="1">
    <name type="scientific">Pithovirus LCPAC304</name>
    <dbReference type="NCBI Taxonomy" id="2506594"/>
    <lineage>
        <taxon>Viruses</taxon>
        <taxon>Pithoviruses</taxon>
    </lineage>
</organism>
<dbReference type="EMBL" id="MK500565">
    <property type="protein sequence ID" value="QBK91692.1"/>
    <property type="molecule type" value="Genomic_DNA"/>
</dbReference>
<reference evidence="1" key="1">
    <citation type="journal article" date="2019" name="MBio">
        <title>Virus Genomes from Deep Sea Sediments Expand the Ocean Megavirome and Support Independent Origins of Viral Gigantism.</title>
        <authorList>
            <person name="Backstrom D."/>
            <person name="Yutin N."/>
            <person name="Jorgensen S.L."/>
            <person name="Dharamshi J."/>
            <person name="Homa F."/>
            <person name="Zaremba-Niedwiedzka K."/>
            <person name="Spang A."/>
            <person name="Wolf Y.I."/>
            <person name="Koonin E.V."/>
            <person name="Ettema T.J."/>
        </authorList>
    </citation>
    <scope>NUCLEOTIDE SEQUENCE</scope>
</reference>
<name>A0A481Z8I3_9VIRU</name>
<accession>A0A481Z8I3</accession>
<proteinExistence type="predicted"/>
<evidence type="ECO:0000313" key="1">
    <source>
        <dbReference type="EMBL" id="QBK91692.1"/>
    </source>
</evidence>
<sequence>MIRDKRNANSLIEDHDIPLREVKRGRIKLIVVPEGSVSSNIETGSLIPSLFVKVTCIAERLEARSSDLEAPKKADRIAGQKYILKRELRIWTGKVWRCEHDRRRSVCKECGGSQICEHKRIRSRCKECGGAGICEHDRQRSACKECGGAGICEHDKERRICKECGGAGICEHDRIRYYCKECGGAGICEHNRIRYYCKECGGSQICEHKRVRSRCKDCGGSEICKHSIRRVQCKECDPNGYLTSLMRSRVFQALKRYSNPKTKRTMEYVGCDVDTLRKHLQKQFLKGMTWENQGKWHIDHRKPCAVFDLNNEEERYQCFHYTNLQPLWGSDNLSKSDQYDEASFQYIWEGEEGWKIRIL</sequence>